<evidence type="ECO:0000313" key="13">
    <source>
        <dbReference type="Proteomes" id="UP000320333"/>
    </source>
</evidence>
<reference evidence="12 13" key="1">
    <citation type="journal article" date="2019" name="Sci. Rep.">
        <title>Comparative genomics of chytrid fungi reveal insights into the obligate biotrophic and pathogenic lifestyle of Synchytrium endobioticum.</title>
        <authorList>
            <person name="van de Vossenberg B.T.L.H."/>
            <person name="Warris S."/>
            <person name="Nguyen H.D.T."/>
            <person name="van Gent-Pelzer M.P.E."/>
            <person name="Joly D.L."/>
            <person name="van de Geest H.C."/>
            <person name="Bonants P.J.M."/>
            <person name="Smith D.S."/>
            <person name="Levesque C.A."/>
            <person name="van der Lee T.A.J."/>
        </authorList>
    </citation>
    <scope>NUCLEOTIDE SEQUENCE [LARGE SCALE GENOMIC DNA]</scope>
    <source>
        <strain evidence="12 13">CBS 675.73</strain>
    </source>
</reference>
<comment type="subcellular location">
    <subcellularLocation>
        <location evidence="1">Endoplasmic reticulum membrane</location>
    </subcellularLocation>
</comment>
<feature type="compositionally biased region" description="Low complexity" evidence="9">
    <location>
        <begin position="1375"/>
        <end position="1385"/>
    </location>
</feature>
<name>A0A507FJ00_9FUNG</name>
<evidence type="ECO:0000259" key="11">
    <source>
        <dbReference type="PROSITE" id="PS51847"/>
    </source>
</evidence>
<dbReference type="EMBL" id="QEAP01000097">
    <property type="protein sequence ID" value="TPX75057.1"/>
    <property type="molecule type" value="Genomic_DNA"/>
</dbReference>
<evidence type="ECO:0000256" key="6">
    <source>
        <dbReference type="ARBA" id="ARBA00023055"/>
    </source>
</evidence>
<protein>
    <recommendedName>
        <fullName evidence="11">SMP-LTD domain-containing protein</fullName>
    </recommendedName>
</protein>
<evidence type="ECO:0000256" key="4">
    <source>
        <dbReference type="ARBA" id="ARBA00022824"/>
    </source>
</evidence>
<dbReference type="PROSITE" id="PS51847">
    <property type="entry name" value="SMP"/>
    <property type="match status" value="1"/>
</dbReference>
<dbReference type="InterPro" id="IPR058801">
    <property type="entry name" value="PDZD8_N"/>
</dbReference>
<dbReference type="GO" id="GO:0008289">
    <property type="term" value="F:lipid binding"/>
    <property type="evidence" value="ECO:0007669"/>
    <property type="project" value="UniProtKB-KW"/>
</dbReference>
<accession>A0A507FJ00</accession>
<keyword evidence="3 10" id="KW-0812">Transmembrane</keyword>
<dbReference type="GO" id="GO:0032865">
    <property type="term" value="C:ERMES complex"/>
    <property type="evidence" value="ECO:0007669"/>
    <property type="project" value="TreeGrafter"/>
</dbReference>
<sequence length="1547" mass="165259">MSQWHLFGPHADVYVKGIIWGSGLILTVQLMLIVAVAVVLFDPTRARTPPIVAHSGNDALKISNANRERENEREKERDAENEHWPEDIVAYLMDSLTPDDSDSDQPHSLIVTLNVLVHRFFLSLRDSSLFTDRMCEKLGHRLNGKLASNSFVSHVRLHDIRLGDNVPKLHAVRLLKGITDDLAVALEVDLTYQGGASVGIETTLTAGVNIPVRVSVSSLSGKLRVRCPAIGYPDMYSIAFVEDPGVSFKVDSQITVRENELLKGMVNSVLAEIIRRVFLEMWVLPGWRTFFLPLMIPGPEEESARMDEVNSASKTNRGAKFNASTITNGGPTLLELKTRRTTHKQPGQPSKSLATRASSLLSSSGIPPAPSSLKLLDCVTALAKNGDTSAPLSLVLDASINSTSLDAMENAVTSAFLGIACDVTGRTASGATTDGILSAALSSSSSSSSSKLGSSSSSSSGSTSAKLGSAGGSIQTEWKVTKNRPGVLLGRCRKSVEGISVGDVFWAKLIVNCNPETVFVMLSNPEHFRVMEDSFVDSVLLKQYDDHRSVRLIKYNLGKGGVKEFPVFEVKRRLSMDTKYTGSSENSNSGEIKAAAYIVITRSVAAYSEDTNASSVLDLEPRSLRNHAQNSDANTDIKESLPRAGTEYDDFEHRNSPEPLATATESTTKSPNFSSNELSGSNASARESANENIIPNRTGTASAPHSRRASPERSAPLAAVTPLFPPSRVSSLPPASPQLTVYLQGYLIEPNPQDLNTCTVTLLSQLSPDMNKVETNFTSARKLKSFIEEYVNHENALAGDNVASSLRAKALSEVGFELKSFVNSTAEYFSQRRKQAIAAGNAKGWGGAFGVVSTGGSGVAGSPGSGFGITSGSSHIVETDEDSSEYEDTAENLHTIPSSLTGRAGNQTDTASIMSRGSTIGSERTSKKSDLMSSAAALARNVSKRRSLGFLTRAGVLAAGGMQAVQDEEDGGQGMKEPFSIGVDPDPALFIHRQILGRDVVRIEIPFKREDYADAVELAWEFVTMGEASIVFGLMFRPDHKADSSKSVVMLFPESTAEPGTRQVVPYGSITTAGVPSCRGNLCLSSFVSGTFVFLWDNSTGVKKVLKEFRYRHIFRPFQVPRAIDMVSPLYDTVGEFGFGMAGKGQHCTGVTAEVTINRKSLYRAFLVYDQSLESFSDSGEPETLTFLTWDFSTNGLEVSFGVSYFASIADAVATGAVSGSLFGHVDSKGYETPNTSPSYDIKMSGMDEITAAASDAESQTGNSNMADTPDMTEERGTLVAKSKNQATPPSKPTRGGGEHSASSEPYPLLEKQSAPSAPPPKPSRRVLNIGSPSSNASPVTSPVPTPAQLASLPPSGEKLSLAERLEALTTKVDAAASQESASQSTIDSSPQLHTQSSSPQMPPQSFLQTHPQASSQPSPQVLPQQLQMSDHISQSLGSHSRNISNPLRHTRPISVPVVPFTKVKSIAGSTVSGAVPIPGQNVGGNGGKGVYAFVWDNTTSVVLPKVVSFRVGLVTTLNPVHDLENTMAAPVSNVSDSDLSGAQRPV</sequence>
<gene>
    <name evidence="12" type="ORF">CcCBS67573_g03680</name>
</gene>
<feature type="domain" description="SMP-LTD" evidence="11">
    <location>
        <begin position="105"/>
        <end position="293"/>
    </location>
</feature>
<dbReference type="Pfam" id="PF26547">
    <property type="entry name" value="PDZD8_N"/>
    <property type="match status" value="1"/>
</dbReference>
<dbReference type="Proteomes" id="UP000320333">
    <property type="component" value="Unassembled WGS sequence"/>
</dbReference>
<feature type="compositionally biased region" description="Low complexity" evidence="9">
    <location>
        <begin position="1396"/>
        <end position="1425"/>
    </location>
</feature>
<keyword evidence="7" id="KW-0446">Lipid-binding</keyword>
<keyword evidence="8 10" id="KW-0472">Membrane</keyword>
<keyword evidence="6" id="KW-0445">Lipid transport</keyword>
<comment type="caution">
    <text evidence="12">The sequence shown here is derived from an EMBL/GenBank/DDBJ whole genome shotgun (WGS) entry which is preliminary data.</text>
</comment>
<feature type="region of interest" description="Disordered" evidence="9">
    <location>
        <begin position="1253"/>
        <end position="1356"/>
    </location>
</feature>
<dbReference type="PANTHER" id="PTHR13466:SF0">
    <property type="entry name" value="SMP-LTD DOMAIN-CONTAINING PROTEIN"/>
    <property type="match status" value="1"/>
</dbReference>
<dbReference type="STRING" id="246404.A0A507FJ00"/>
<keyword evidence="2" id="KW-0813">Transport</keyword>
<feature type="compositionally biased region" description="Polar residues" evidence="9">
    <location>
        <begin position="1257"/>
        <end position="1267"/>
    </location>
</feature>
<feature type="compositionally biased region" description="Low complexity" evidence="9">
    <location>
        <begin position="350"/>
        <end position="365"/>
    </location>
</feature>
<dbReference type="GO" id="GO:0015914">
    <property type="term" value="P:phospholipid transport"/>
    <property type="evidence" value="ECO:0007669"/>
    <property type="project" value="TreeGrafter"/>
</dbReference>
<dbReference type="InterPro" id="IPR036598">
    <property type="entry name" value="GOLD_dom_sf"/>
</dbReference>
<feature type="compositionally biased region" description="Polar residues" evidence="9">
    <location>
        <begin position="1386"/>
        <end position="1395"/>
    </location>
</feature>
<organism evidence="12 13">
    <name type="scientific">Chytriomyces confervae</name>
    <dbReference type="NCBI Taxonomy" id="246404"/>
    <lineage>
        <taxon>Eukaryota</taxon>
        <taxon>Fungi</taxon>
        <taxon>Fungi incertae sedis</taxon>
        <taxon>Chytridiomycota</taxon>
        <taxon>Chytridiomycota incertae sedis</taxon>
        <taxon>Chytridiomycetes</taxon>
        <taxon>Chytridiales</taxon>
        <taxon>Chytriomycetaceae</taxon>
        <taxon>Chytriomyces</taxon>
    </lineage>
</organism>
<evidence type="ECO:0000256" key="3">
    <source>
        <dbReference type="ARBA" id="ARBA00022692"/>
    </source>
</evidence>
<keyword evidence="13" id="KW-1185">Reference proteome</keyword>
<feature type="compositionally biased region" description="Polar residues" evidence="9">
    <location>
        <begin position="663"/>
        <end position="703"/>
    </location>
</feature>
<dbReference type="GO" id="GO:1990456">
    <property type="term" value="P:mitochondrion-endoplasmic reticulum membrane tethering"/>
    <property type="evidence" value="ECO:0007669"/>
    <property type="project" value="TreeGrafter"/>
</dbReference>
<feature type="region of interest" description="Disordered" evidence="9">
    <location>
        <begin position="1372"/>
        <end position="1425"/>
    </location>
</feature>
<evidence type="ECO:0000256" key="10">
    <source>
        <dbReference type="SAM" id="Phobius"/>
    </source>
</evidence>
<dbReference type="InterPro" id="IPR031468">
    <property type="entry name" value="SMP_LBD"/>
</dbReference>
<feature type="region of interest" description="Disordered" evidence="9">
    <location>
        <begin position="340"/>
        <end position="365"/>
    </location>
</feature>
<evidence type="ECO:0000256" key="7">
    <source>
        <dbReference type="ARBA" id="ARBA00023121"/>
    </source>
</evidence>
<dbReference type="GO" id="GO:0005789">
    <property type="term" value="C:endoplasmic reticulum membrane"/>
    <property type="evidence" value="ECO:0007669"/>
    <property type="project" value="UniProtKB-SubCell"/>
</dbReference>
<feature type="compositionally biased region" description="Low complexity" evidence="9">
    <location>
        <begin position="442"/>
        <end position="468"/>
    </location>
</feature>
<evidence type="ECO:0000256" key="1">
    <source>
        <dbReference type="ARBA" id="ARBA00004586"/>
    </source>
</evidence>
<dbReference type="PANTHER" id="PTHR13466">
    <property type="entry name" value="TEX2 PROTEIN-RELATED"/>
    <property type="match status" value="1"/>
</dbReference>
<dbReference type="OrthoDB" id="26740at2759"/>
<keyword evidence="5 10" id="KW-1133">Transmembrane helix</keyword>
<feature type="transmembrane region" description="Helical" evidence="10">
    <location>
        <begin position="20"/>
        <end position="41"/>
    </location>
</feature>
<feature type="region of interest" description="Disordered" evidence="9">
    <location>
        <begin position="647"/>
        <end position="715"/>
    </location>
</feature>
<dbReference type="SUPFAM" id="SSF101576">
    <property type="entry name" value="Supernatant protein factor (SPF), C-terminal domain"/>
    <property type="match status" value="1"/>
</dbReference>
<evidence type="ECO:0000256" key="5">
    <source>
        <dbReference type="ARBA" id="ARBA00022989"/>
    </source>
</evidence>
<feature type="compositionally biased region" description="Polar residues" evidence="9">
    <location>
        <begin position="1331"/>
        <end position="1343"/>
    </location>
</feature>
<evidence type="ECO:0000256" key="8">
    <source>
        <dbReference type="ARBA" id="ARBA00023136"/>
    </source>
</evidence>
<dbReference type="CDD" id="cd21669">
    <property type="entry name" value="SMP_SF"/>
    <property type="match status" value="1"/>
</dbReference>
<proteinExistence type="predicted"/>
<evidence type="ECO:0000313" key="12">
    <source>
        <dbReference type="EMBL" id="TPX75057.1"/>
    </source>
</evidence>
<evidence type="ECO:0000256" key="2">
    <source>
        <dbReference type="ARBA" id="ARBA00022448"/>
    </source>
</evidence>
<keyword evidence="4" id="KW-0256">Endoplasmic reticulum</keyword>
<evidence type="ECO:0000256" key="9">
    <source>
        <dbReference type="SAM" id="MobiDB-lite"/>
    </source>
</evidence>
<feature type="region of interest" description="Disordered" evidence="9">
    <location>
        <begin position="442"/>
        <end position="470"/>
    </location>
</feature>